<sequence length="676" mass="76895">MLCESCSMHFSFSRPDLVQHILHAKNLAVKAAMKANLEGALIRSLQKEFERYQTGIRTKDSLNHCKPCPTTLDDCNEYLLYTGNSTLSVWDDHHLKLTWKDLVAAAISSDCQLCRAIISMTQYATGDEIPGNSTVNSVLFLDDATYRPTWLRIDVSHNGARAAMLSFSIFMEDAASGSSVVLKTPVATSTDEDDCMKFCSQALETCLTKHESCRADKKNPWLPTRLLDLSPSVSIKGAVRVVQTDDFSDVDKLNGIQYLTLSHTWGRIGPTKLTLSNVKDMAEGIKIIDLPRMFQDTIRIGQRLKIRFLWVDSLCIIQDSPDDWAKECSVMDKVYRHGICNISACNSKDSTSSLFTAREPQSGAPIVFMQEYTDCAIRFSIIPDYIDLVRRHANLYSRGWVLQERLLSPRIIHFAHFLSWECHTCLTTEIYDESMILHGARPSQLPFSERGWVFADESSEYPTNAARWWRLVQIYTRSNLTYQNDKLVAIAGLARAFSGILGRAPSWSWASVEGEVYYEPTSRSISRIITQKLVEIQSISTEPRRGDAYGEIKGGELALKAFLIELSDPLQPREVPRMCHLDNRHSIRQDVMIYFVPLVEVWWSQSMLIEHSRDFAGIFVQRCHELDNSDRPQTFQRVGYGMFVERLHRDLLYQNSWAKLCGLTQPELHGQSLTLI</sequence>
<name>A0A553I3E9_9PEZI</name>
<dbReference type="PANTHER" id="PTHR33112:SF10">
    <property type="entry name" value="TOL"/>
    <property type="match status" value="1"/>
</dbReference>
<evidence type="ECO:0000259" key="1">
    <source>
        <dbReference type="Pfam" id="PF06985"/>
    </source>
</evidence>
<evidence type="ECO:0000313" key="3">
    <source>
        <dbReference type="Proteomes" id="UP000319160"/>
    </source>
</evidence>
<dbReference type="InterPro" id="IPR010730">
    <property type="entry name" value="HET"/>
</dbReference>
<dbReference type="STRING" id="2512241.A0A553I3E9"/>
<keyword evidence="3" id="KW-1185">Reference proteome</keyword>
<comment type="caution">
    <text evidence="2">The sequence shown here is derived from an EMBL/GenBank/DDBJ whole genome shotgun (WGS) entry which is preliminary data.</text>
</comment>
<evidence type="ECO:0000313" key="2">
    <source>
        <dbReference type="EMBL" id="TRX94715.1"/>
    </source>
</evidence>
<proteinExistence type="predicted"/>
<dbReference type="Pfam" id="PF06985">
    <property type="entry name" value="HET"/>
    <property type="match status" value="1"/>
</dbReference>
<dbReference type="AlphaFoldDB" id="A0A553I3E9"/>
<feature type="domain" description="Heterokaryon incompatibility" evidence="1">
    <location>
        <begin position="258"/>
        <end position="404"/>
    </location>
</feature>
<dbReference type="PANTHER" id="PTHR33112">
    <property type="entry name" value="DOMAIN PROTEIN, PUTATIVE-RELATED"/>
    <property type="match status" value="1"/>
</dbReference>
<gene>
    <name evidence="2" type="ORF">FHL15_004487</name>
</gene>
<protein>
    <recommendedName>
        <fullName evidence="1">Heterokaryon incompatibility domain-containing protein</fullName>
    </recommendedName>
</protein>
<reference evidence="3" key="1">
    <citation type="submission" date="2019-06" db="EMBL/GenBank/DDBJ databases">
        <title>Draft genome sequence of the griseofulvin-producing fungus Xylaria cubensis strain G536.</title>
        <authorList>
            <person name="Mead M.E."/>
            <person name="Raja H.A."/>
            <person name="Steenwyk J.L."/>
            <person name="Knowles S.L."/>
            <person name="Oberlies N.H."/>
            <person name="Rokas A."/>
        </authorList>
    </citation>
    <scope>NUCLEOTIDE SEQUENCE [LARGE SCALE GENOMIC DNA]</scope>
    <source>
        <strain evidence="3">G536</strain>
    </source>
</reference>
<dbReference type="EMBL" id="VFLP01000020">
    <property type="protein sequence ID" value="TRX94715.1"/>
    <property type="molecule type" value="Genomic_DNA"/>
</dbReference>
<dbReference type="Proteomes" id="UP000319160">
    <property type="component" value="Unassembled WGS sequence"/>
</dbReference>
<accession>A0A553I3E9</accession>
<organism evidence="2 3">
    <name type="scientific">Xylaria flabelliformis</name>
    <dbReference type="NCBI Taxonomy" id="2512241"/>
    <lineage>
        <taxon>Eukaryota</taxon>
        <taxon>Fungi</taxon>
        <taxon>Dikarya</taxon>
        <taxon>Ascomycota</taxon>
        <taxon>Pezizomycotina</taxon>
        <taxon>Sordariomycetes</taxon>
        <taxon>Xylariomycetidae</taxon>
        <taxon>Xylariales</taxon>
        <taxon>Xylariaceae</taxon>
        <taxon>Xylaria</taxon>
    </lineage>
</organism>
<dbReference type="OrthoDB" id="5362512at2759"/>